<dbReference type="Ensembl" id="ENSLLTT00000014109.1">
    <property type="protein sequence ID" value="ENSLLTP00000013582.1"/>
    <property type="gene ID" value="ENSLLTG00000010394.1"/>
</dbReference>
<reference evidence="1" key="1">
    <citation type="submission" date="2025-08" db="UniProtKB">
        <authorList>
            <consortium name="Ensembl"/>
        </authorList>
    </citation>
    <scope>IDENTIFICATION</scope>
</reference>
<dbReference type="Proteomes" id="UP000694406">
    <property type="component" value="Unplaced"/>
</dbReference>
<dbReference type="GeneTree" id="ENSGT01000000219353"/>
<evidence type="ECO:0000313" key="1">
    <source>
        <dbReference type="Ensembl" id="ENSLLTP00000013582.1"/>
    </source>
</evidence>
<protein>
    <submittedName>
        <fullName evidence="1">Uncharacterized protein</fullName>
    </submittedName>
</protein>
<keyword evidence="2" id="KW-1185">Reference proteome</keyword>
<sequence>IEIPFLFGTDDILQDFPLTIKIKIYSKSYLQNSLLIQPSLRHFLIFTVYYKSNEWAGIYGLKEMDEEKWLTKKP</sequence>
<accession>A0A8C5WUB8</accession>
<evidence type="ECO:0000313" key="2">
    <source>
        <dbReference type="Proteomes" id="UP000694406"/>
    </source>
</evidence>
<proteinExistence type="predicted"/>
<dbReference type="AlphaFoldDB" id="A0A8C5WUB8"/>
<reference evidence="1" key="2">
    <citation type="submission" date="2025-09" db="UniProtKB">
        <authorList>
            <consortium name="Ensembl"/>
        </authorList>
    </citation>
    <scope>IDENTIFICATION</scope>
</reference>
<organism evidence="1 2">
    <name type="scientific">Laticauda laticaudata</name>
    <name type="common">Blue-ringed sea krait</name>
    <name type="synonym">Blue-lipped sea krait</name>
    <dbReference type="NCBI Taxonomy" id="8630"/>
    <lineage>
        <taxon>Eukaryota</taxon>
        <taxon>Metazoa</taxon>
        <taxon>Chordata</taxon>
        <taxon>Craniata</taxon>
        <taxon>Vertebrata</taxon>
        <taxon>Euteleostomi</taxon>
        <taxon>Lepidosauria</taxon>
        <taxon>Squamata</taxon>
        <taxon>Bifurcata</taxon>
        <taxon>Unidentata</taxon>
        <taxon>Episquamata</taxon>
        <taxon>Toxicofera</taxon>
        <taxon>Serpentes</taxon>
        <taxon>Colubroidea</taxon>
        <taxon>Elapidae</taxon>
        <taxon>Laticaudinae</taxon>
        <taxon>Laticauda</taxon>
    </lineage>
</organism>
<name>A0A8C5WUB8_LATLA</name>